<protein>
    <submittedName>
        <fullName evidence="9">Magnesium transporter</fullName>
    </submittedName>
</protein>
<evidence type="ECO:0000256" key="5">
    <source>
        <dbReference type="ARBA" id="ARBA00022692"/>
    </source>
</evidence>
<keyword evidence="5 8" id="KW-0812">Transmembrane</keyword>
<dbReference type="GO" id="GO:0015087">
    <property type="term" value="F:cobalt ion transmembrane transporter activity"/>
    <property type="evidence" value="ECO:0007669"/>
    <property type="project" value="TreeGrafter"/>
</dbReference>
<evidence type="ECO:0000313" key="9">
    <source>
        <dbReference type="EMBL" id="PRX98790.1"/>
    </source>
</evidence>
<reference evidence="9 10" key="1">
    <citation type="submission" date="2018-03" db="EMBL/GenBank/DDBJ databases">
        <title>Genomic Encyclopedia of Archaeal and Bacterial Type Strains, Phase II (KMG-II): from individual species to whole genera.</title>
        <authorList>
            <person name="Goeker M."/>
        </authorList>
    </citation>
    <scope>NUCLEOTIDE SEQUENCE [LARGE SCALE GENOMIC DNA]</scope>
    <source>
        <strain evidence="9 10">DSM 45601</strain>
    </source>
</reference>
<evidence type="ECO:0000256" key="1">
    <source>
        <dbReference type="ARBA" id="ARBA00004651"/>
    </source>
</evidence>
<dbReference type="Pfam" id="PF01544">
    <property type="entry name" value="CorA"/>
    <property type="match status" value="1"/>
</dbReference>
<evidence type="ECO:0000256" key="3">
    <source>
        <dbReference type="ARBA" id="ARBA00022448"/>
    </source>
</evidence>
<dbReference type="OrthoDB" id="9803416at2"/>
<dbReference type="Proteomes" id="UP000237846">
    <property type="component" value="Unassembled WGS sequence"/>
</dbReference>
<dbReference type="InterPro" id="IPR045863">
    <property type="entry name" value="CorA_TM1_TM2"/>
</dbReference>
<dbReference type="CDD" id="cd12822">
    <property type="entry name" value="TmCorA-like"/>
    <property type="match status" value="1"/>
</dbReference>
<feature type="transmembrane region" description="Helical" evidence="8">
    <location>
        <begin position="270"/>
        <end position="291"/>
    </location>
</feature>
<dbReference type="EMBL" id="PVZC01000004">
    <property type="protein sequence ID" value="PRX98790.1"/>
    <property type="molecule type" value="Genomic_DNA"/>
</dbReference>
<dbReference type="Gene3D" id="3.30.460.20">
    <property type="entry name" value="CorA soluble domain-like"/>
    <property type="match status" value="1"/>
</dbReference>
<dbReference type="InterPro" id="IPR045861">
    <property type="entry name" value="CorA_cytoplasmic_dom"/>
</dbReference>
<dbReference type="SUPFAM" id="SSF144083">
    <property type="entry name" value="Magnesium transport protein CorA, transmembrane region"/>
    <property type="match status" value="1"/>
</dbReference>
<dbReference type="PANTHER" id="PTHR46494">
    <property type="entry name" value="CORA FAMILY METAL ION TRANSPORTER (EUROFUNG)"/>
    <property type="match status" value="1"/>
</dbReference>
<dbReference type="SUPFAM" id="SSF143865">
    <property type="entry name" value="CorA soluble domain-like"/>
    <property type="match status" value="1"/>
</dbReference>
<dbReference type="GO" id="GO:0050897">
    <property type="term" value="F:cobalt ion binding"/>
    <property type="evidence" value="ECO:0007669"/>
    <property type="project" value="TreeGrafter"/>
</dbReference>
<comment type="caution">
    <text evidence="9">The sequence shown here is derived from an EMBL/GenBank/DDBJ whole genome shotgun (WGS) entry which is preliminary data.</text>
</comment>
<comment type="similarity">
    <text evidence="2">Belongs to the CorA metal ion transporter (MIT) (TC 1.A.35) family.</text>
</comment>
<dbReference type="PANTHER" id="PTHR46494:SF1">
    <property type="entry name" value="CORA FAMILY METAL ION TRANSPORTER (EUROFUNG)"/>
    <property type="match status" value="1"/>
</dbReference>
<accession>A0A2T0Q4T0</accession>
<evidence type="ECO:0000256" key="6">
    <source>
        <dbReference type="ARBA" id="ARBA00022989"/>
    </source>
</evidence>
<dbReference type="GO" id="GO:0005886">
    <property type="term" value="C:plasma membrane"/>
    <property type="evidence" value="ECO:0007669"/>
    <property type="project" value="UniProtKB-SubCell"/>
</dbReference>
<dbReference type="RefSeq" id="WP_106246255.1">
    <property type="nucleotide sequence ID" value="NZ_PVZC01000004.1"/>
</dbReference>
<evidence type="ECO:0000256" key="8">
    <source>
        <dbReference type="SAM" id="Phobius"/>
    </source>
</evidence>
<gene>
    <name evidence="9" type="ORF">CLV72_104370</name>
</gene>
<keyword evidence="7 8" id="KW-0472">Membrane</keyword>
<evidence type="ECO:0000313" key="10">
    <source>
        <dbReference type="Proteomes" id="UP000237846"/>
    </source>
</evidence>
<dbReference type="GO" id="GO:0015095">
    <property type="term" value="F:magnesium ion transmembrane transporter activity"/>
    <property type="evidence" value="ECO:0007669"/>
    <property type="project" value="TreeGrafter"/>
</dbReference>
<evidence type="ECO:0000256" key="2">
    <source>
        <dbReference type="ARBA" id="ARBA00009765"/>
    </source>
</evidence>
<dbReference type="Gene3D" id="1.20.58.340">
    <property type="entry name" value="Magnesium transport protein CorA, transmembrane region"/>
    <property type="match status" value="2"/>
</dbReference>
<feature type="transmembrane region" description="Helical" evidence="8">
    <location>
        <begin position="297"/>
        <end position="318"/>
    </location>
</feature>
<sequence length="324" mass="35387">MARTRLYGTDAAPADFPLAQLADRLAADPRATAWADLDRGDDAAWRTLSAQIDLHDLARSNARLPHRRPGLAHYRGLLALDVRTPPAGDAHHAPPALTVLVGRRVLVTVRDGDAVDLAEVVERWQGPAPASIGGTTTAFLLHALLDWVLERYHTALRDLDERAEDVEGDLFAATAPPSGAVQRRCYAIRRSLLRLRRGLLPLEQLVDDLQRHGAEVLGADPLPYYRDLHDRAAYAVSASDALREMVVSVLDTDVSLRADRTNIIVKRVTGWAAIIAVPTALTGFFGMNVPYPGTGRGWGVVMAVVLLAASGVIVYAQFKRRDWL</sequence>
<evidence type="ECO:0000256" key="7">
    <source>
        <dbReference type="ARBA" id="ARBA00023136"/>
    </source>
</evidence>
<organism evidence="9 10">
    <name type="scientific">Allonocardiopsis opalescens</name>
    <dbReference type="NCBI Taxonomy" id="1144618"/>
    <lineage>
        <taxon>Bacteria</taxon>
        <taxon>Bacillati</taxon>
        <taxon>Actinomycetota</taxon>
        <taxon>Actinomycetes</taxon>
        <taxon>Streptosporangiales</taxon>
        <taxon>Allonocardiopsis</taxon>
    </lineage>
</organism>
<comment type="subcellular location">
    <subcellularLocation>
        <location evidence="1">Cell membrane</location>
        <topology evidence="1">Multi-pass membrane protein</topology>
    </subcellularLocation>
</comment>
<keyword evidence="4" id="KW-1003">Cell membrane</keyword>
<keyword evidence="3" id="KW-0813">Transport</keyword>
<dbReference type="InterPro" id="IPR002523">
    <property type="entry name" value="MgTranspt_CorA/ZnTranspt_ZntB"/>
</dbReference>
<keyword evidence="6 8" id="KW-1133">Transmembrane helix</keyword>
<evidence type="ECO:0000256" key="4">
    <source>
        <dbReference type="ARBA" id="ARBA00022475"/>
    </source>
</evidence>
<name>A0A2T0Q4T0_9ACTN</name>
<dbReference type="AlphaFoldDB" id="A0A2T0Q4T0"/>
<proteinExistence type="inferred from homology"/>
<keyword evidence="10" id="KW-1185">Reference proteome</keyword>
<dbReference type="GO" id="GO:0000287">
    <property type="term" value="F:magnesium ion binding"/>
    <property type="evidence" value="ECO:0007669"/>
    <property type="project" value="TreeGrafter"/>
</dbReference>